<feature type="coiled-coil region" evidence="1">
    <location>
        <begin position="106"/>
        <end position="133"/>
    </location>
</feature>
<dbReference type="EMBL" id="BK032772">
    <property type="protein sequence ID" value="DAF59589.1"/>
    <property type="molecule type" value="Genomic_DNA"/>
</dbReference>
<name>A0A8S5T8C4_9CAUD</name>
<reference evidence="2" key="1">
    <citation type="journal article" date="2021" name="Proc. Natl. Acad. Sci. U.S.A.">
        <title>A Catalog of Tens of Thousands of Viruses from Human Metagenomes Reveals Hidden Associations with Chronic Diseases.</title>
        <authorList>
            <person name="Tisza M.J."/>
            <person name="Buck C.B."/>
        </authorList>
    </citation>
    <scope>NUCLEOTIDE SEQUENCE</scope>
    <source>
        <strain evidence="2">CtmIh35</strain>
    </source>
</reference>
<evidence type="ECO:0000256" key="1">
    <source>
        <dbReference type="SAM" id="Coils"/>
    </source>
</evidence>
<sequence>MEARSGELWRYAAGTVEREGVVVGTDGFVVTLLPLLDICFDGAFEIMTSAGIKYVQPLRLNYTTEKNLLDYLRDVPEDTMREIKTAISAGLGLTLTEPSRTANATDDGARDEAEKLEAENQRLKSELIESTVRAKVMTEQYNTLLERFCDSLR</sequence>
<keyword evidence="1" id="KW-0175">Coiled coil</keyword>
<proteinExistence type="predicted"/>
<evidence type="ECO:0000313" key="2">
    <source>
        <dbReference type="EMBL" id="DAF59589.1"/>
    </source>
</evidence>
<accession>A0A8S5T8C4</accession>
<organism evidence="2">
    <name type="scientific">Siphoviridae sp. ctmIh35</name>
    <dbReference type="NCBI Taxonomy" id="2827932"/>
    <lineage>
        <taxon>Viruses</taxon>
        <taxon>Duplodnaviria</taxon>
        <taxon>Heunggongvirae</taxon>
        <taxon>Uroviricota</taxon>
        <taxon>Caudoviricetes</taxon>
    </lineage>
</organism>
<protein>
    <submittedName>
        <fullName evidence="2">Endoribonuclease</fullName>
    </submittedName>
</protein>